<dbReference type="InterPro" id="IPR010264">
    <property type="entry name" value="Self-incomp_S1"/>
</dbReference>
<accession>A0A371GU48</accession>
<comment type="similarity">
    <text evidence="2">Belongs to the plant self-incompatibility (S1) protein family.</text>
</comment>
<name>A0A371GU48_MUCPR</name>
<evidence type="ECO:0000256" key="2">
    <source>
        <dbReference type="ARBA" id="ARBA00005581"/>
    </source>
</evidence>
<keyword evidence="3" id="KW-0713">Self-incompatibility</keyword>
<evidence type="ECO:0000256" key="4">
    <source>
        <dbReference type="ARBA" id="ARBA00022525"/>
    </source>
</evidence>
<keyword evidence="5" id="KW-0732">Signal</keyword>
<feature type="non-terminal residue" evidence="6">
    <location>
        <position position="92"/>
    </location>
</feature>
<evidence type="ECO:0000313" key="7">
    <source>
        <dbReference type="Proteomes" id="UP000257109"/>
    </source>
</evidence>
<comment type="subcellular location">
    <subcellularLocation>
        <location evidence="1">Secreted</location>
    </subcellularLocation>
</comment>
<evidence type="ECO:0000256" key="1">
    <source>
        <dbReference type="ARBA" id="ARBA00004613"/>
    </source>
</evidence>
<keyword evidence="7" id="KW-1185">Reference proteome</keyword>
<protein>
    <submittedName>
        <fullName evidence="6">Uncharacterized protein</fullName>
    </submittedName>
</protein>
<dbReference type="EMBL" id="QJKJ01004462">
    <property type="protein sequence ID" value="RDX94078.1"/>
    <property type="molecule type" value="Genomic_DNA"/>
</dbReference>
<evidence type="ECO:0000313" key="6">
    <source>
        <dbReference type="EMBL" id="RDX94078.1"/>
    </source>
</evidence>
<dbReference type="OrthoDB" id="1933876at2759"/>
<dbReference type="GO" id="GO:0060320">
    <property type="term" value="P:rejection of self pollen"/>
    <property type="evidence" value="ECO:0007669"/>
    <property type="project" value="UniProtKB-KW"/>
</dbReference>
<comment type="caution">
    <text evidence="6">The sequence shown here is derived from an EMBL/GenBank/DDBJ whole genome shotgun (WGS) entry which is preliminary data.</text>
</comment>
<dbReference type="Pfam" id="PF05938">
    <property type="entry name" value="Self-incomp_S1"/>
    <property type="match status" value="1"/>
</dbReference>
<proteinExistence type="inferred from homology"/>
<dbReference type="Proteomes" id="UP000257109">
    <property type="component" value="Unassembled WGS sequence"/>
</dbReference>
<dbReference type="AlphaFoldDB" id="A0A371GU48"/>
<reference evidence="6" key="1">
    <citation type="submission" date="2018-05" db="EMBL/GenBank/DDBJ databases">
        <title>Draft genome of Mucuna pruriens seed.</title>
        <authorList>
            <person name="Nnadi N.E."/>
            <person name="Vos R."/>
            <person name="Hasami M.H."/>
            <person name="Devisetty U.K."/>
            <person name="Aguiy J.C."/>
        </authorList>
    </citation>
    <scope>NUCLEOTIDE SEQUENCE [LARGE SCALE GENOMIC DNA]</scope>
    <source>
        <strain evidence="6">JCA_2017</strain>
    </source>
</reference>
<dbReference type="GO" id="GO:0005576">
    <property type="term" value="C:extracellular region"/>
    <property type="evidence" value="ECO:0007669"/>
    <property type="project" value="UniProtKB-SubCell"/>
</dbReference>
<evidence type="ECO:0000256" key="3">
    <source>
        <dbReference type="ARBA" id="ARBA00022471"/>
    </source>
</evidence>
<keyword evidence="4" id="KW-0964">Secreted</keyword>
<organism evidence="6 7">
    <name type="scientific">Mucuna pruriens</name>
    <name type="common">Velvet bean</name>
    <name type="synonym">Dolichos pruriens</name>
    <dbReference type="NCBI Taxonomy" id="157652"/>
    <lineage>
        <taxon>Eukaryota</taxon>
        <taxon>Viridiplantae</taxon>
        <taxon>Streptophyta</taxon>
        <taxon>Embryophyta</taxon>
        <taxon>Tracheophyta</taxon>
        <taxon>Spermatophyta</taxon>
        <taxon>Magnoliopsida</taxon>
        <taxon>eudicotyledons</taxon>
        <taxon>Gunneridae</taxon>
        <taxon>Pentapetalae</taxon>
        <taxon>rosids</taxon>
        <taxon>fabids</taxon>
        <taxon>Fabales</taxon>
        <taxon>Fabaceae</taxon>
        <taxon>Papilionoideae</taxon>
        <taxon>50 kb inversion clade</taxon>
        <taxon>NPAAA clade</taxon>
        <taxon>indigoferoid/millettioid clade</taxon>
        <taxon>Phaseoleae</taxon>
        <taxon>Mucuna</taxon>
    </lineage>
</organism>
<gene>
    <name evidence="6" type="ORF">CR513_23588</name>
</gene>
<sequence>MSFTIYCKNDIGVHTVLNNQDFKWFFNGRPNAVYFCNIVWRDRTIVYDIYNRSRDVVRCPSECFWEVTNGHLIGYAETGKRDIIVDWSRFAA</sequence>
<evidence type="ECO:0000256" key="5">
    <source>
        <dbReference type="ARBA" id="ARBA00022729"/>
    </source>
</evidence>